<dbReference type="Proteomes" id="UP000251692">
    <property type="component" value="Unassembled WGS sequence"/>
</dbReference>
<evidence type="ECO:0000313" key="1">
    <source>
        <dbReference type="EMBL" id="RAU81355.1"/>
    </source>
</evidence>
<evidence type="ECO:0000313" key="2">
    <source>
        <dbReference type="EMBL" id="RAU81420.1"/>
    </source>
</evidence>
<dbReference type="EMBL" id="QMDV01000006">
    <property type="protein sequence ID" value="RAU81355.1"/>
    <property type="molecule type" value="Genomic_DNA"/>
</dbReference>
<accession>A0A364RAM5</accession>
<comment type="caution">
    <text evidence="2">The sequence shown here is derived from an EMBL/GenBank/DDBJ whole genome shotgun (WGS) entry which is preliminary data.</text>
</comment>
<name>A0A364RAM5_9BACT</name>
<dbReference type="AlphaFoldDB" id="A0A364RAM5"/>
<evidence type="ECO:0000313" key="3">
    <source>
        <dbReference type="Proteomes" id="UP000251692"/>
    </source>
</evidence>
<sequence>MDYKNISTLIQFTSRDIEEINTLSGFREYLKPYNLVVEELDSSNFADIPSREVPNNDELYFAKVHFVELRGHRPNPSALHNSIRALYMRTVHGPWIAYELVSEGFSNQVYDCTIGFRAFAEPVDDGYFRCKANGNVFRFSYYPDLNNYFAIVAANREDIENTGYSWNKIIEYFN</sequence>
<gene>
    <name evidence="1" type="ORF">DP923_16100</name>
    <name evidence="2" type="ORF">DP923_16445</name>
</gene>
<protein>
    <submittedName>
        <fullName evidence="2">Uncharacterized protein</fullName>
    </submittedName>
</protein>
<proteinExistence type="predicted"/>
<organism evidence="2 3">
    <name type="scientific">Pontibacter arcticus</name>
    <dbReference type="NCBI Taxonomy" id="2080288"/>
    <lineage>
        <taxon>Bacteria</taxon>
        <taxon>Pseudomonadati</taxon>
        <taxon>Bacteroidota</taxon>
        <taxon>Cytophagia</taxon>
        <taxon>Cytophagales</taxon>
        <taxon>Hymenobacteraceae</taxon>
        <taxon>Pontibacter</taxon>
    </lineage>
</organism>
<reference evidence="2 3" key="1">
    <citation type="submission" date="2018-06" db="EMBL/GenBank/DDBJ databases">
        <authorList>
            <person name="Liu Z.-W."/>
        </authorList>
    </citation>
    <scope>NUCLEOTIDE SEQUENCE [LARGE SCALE GENOMIC DNA]</scope>
    <source>
        <strain evidence="2 3">2b14</strain>
    </source>
</reference>
<dbReference type="RefSeq" id="WP_112306918.1">
    <property type="nucleotide sequence ID" value="NZ_QMDV01000006.1"/>
</dbReference>
<reference evidence="2 3" key="2">
    <citation type="submission" date="2018-07" db="EMBL/GenBank/DDBJ databases">
        <title>Pontibacter sp. 2b14 genomic sequence and assembly.</title>
        <authorList>
            <person name="Du Z.-J."/>
        </authorList>
    </citation>
    <scope>NUCLEOTIDE SEQUENCE [LARGE SCALE GENOMIC DNA]</scope>
    <source>
        <strain evidence="2 3">2b14</strain>
    </source>
</reference>
<keyword evidence="3" id="KW-1185">Reference proteome</keyword>
<dbReference type="EMBL" id="QMDV01000006">
    <property type="protein sequence ID" value="RAU81420.1"/>
    <property type="molecule type" value="Genomic_DNA"/>
</dbReference>